<evidence type="ECO:0000313" key="1">
    <source>
        <dbReference type="EMBL" id="KAJ9660577.1"/>
    </source>
</evidence>
<name>A0ACC3AE51_9EURO</name>
<dbReference type="EMBL" id="JAPDRQ010000030">
    <property type="protein sequence ID" value="KAJ9660577.1"/>
    <property type="molecule type" value="Genomic_DNA"/>
</dbReference>
<evidence type="ECO:0000313" key="2">
    <source>
        <dbReference type="Proteomes" id="UP001172386"/>
    </source>
</evidence>
<accession>A0ACC3AE51</accession>
<dbReference type="Proteomes" id="UP001172386">
    <property type="component" value="Unassembled WGS sequence"/>
</dbReference>
<keyword evidence="2" id="KW-1185">Reference proteome</keyword>
<comment type="caution">
    <text evidence="1">The sequence shown here is derived from an EMBL/GenBank/DDBJ whole genome shotgun (WGS) entry which is preliminary data.</text>
</comment>
<organism evidence="1 2">
    <name type="scientific">Neophaeococcomyces mojaviensis</name>
    <dbReference type="NCBI Taxonomy" id="3383035"/>
    <lineage>
        <taxon>Eukaryota</taxon>
        <taxon>Fungi</taxon>
        <taxon>Dikarya</taxon>
        <taxon>Ascomycota</taxon>
        <taxon>Pezizomycotina</taxon>
        <taxon>Eurotiomycetes</taxon>
        <taxon>Chaetothyriomycetidae</taxon>
        <taxon>Chaetothyriales</taxon>
        <taxon>Chaetothyriales incertae sedis</taxon>
        <taxon>Neophaeococcomyces</taxon>
    </lineage>
</organism>
<reference evidence="1" key="1">
    <citation type="submission" date="2022-10" db="EMBL/GenBank/DDBJ databases">
        <title>Culturing micro-colonial fungi from biological soil crusts in the Mojave desert and describing Neophaeococcomyces mojavensis, and introducing the new genera and species Taxawa tesnikishii.</title>
        <authorList>
            <person name="Kurbessoian T."/>
            <person name="Stajich J.E."/>
        </authorList>
    </citation>
    <scope>NUCLEOTIDE SEQUENCE</scope>
    <source>
        <strain evidence="1">JES_112</strain>
    </source>
</reference>
<protein>
    <submittedName>
        <fullName evidence="1">Uncharacterized protein</fullName>
    </submittedName>
</protein>
<gene>
    <name evidence="1" type="ORF">H2198_002514</name>
</gene>
<sequence length="290" mass="30442">MASNLNKPSFSTTLLAGKVALVTGAGSQLGIGRSTCLALMAAGAAAVYATDLNSGNFESLQKAAAAINSECRVEGRVLDVTSEEETLKLITEITREHGRFDLYFPNAGYVDVKNINDVTSVQIDDKPSSSGAIVVTASVGGMNGKYADMPYCTAKAAAIGMVRSACIQLSKSNIRINAIAPGFVATSLLSSSAYAQKGEKVSQAGTEEQAKADFFGYRKAQGMSEDYRYYFERVAMPEEMANISVFLASDLASSINGQTIAADSGMTEGALAHECLGGIPEVLPLEITLN</sequence>
<proteinExistence type="predicted"/>